<dbReference type="GO" id="GO:0030255">
    <property type="term" value="P:protein secretion by the type IV secretion system"/>
    <property type="evidence" value="ECO:0007669"/>
    <property type="project" value="InterPro"/>
</dbReference>
<reference evidence="7" key="1">
    <citation type="submission" date="2024-06" db="EMBL/GenBank/DDBJ databases">
        <title>Caulobacter inopinatus, sp. nov.</title>
        <authorList>
            <person name="Donachie S.P."/>
        </authorList>
    </citation>
    <scope>NUCLEOTIDE SEQUENCE</scope>
    <source>
        <strain evidence="7">73W</strain>
    </source>
</reference>
<dbReference type="PIRSF" id="PIRSF003299">
    <property type="entry name" value="VirB8_PtlE"/>
    <property type="match status" value="1"/>
</dbReference>
<evidence type="ECO:0000256" key="2">
    <source>
        <dbReference type="ARBA" id="ARBA00022692"/>
    </source>
</evidence>
<organism evidence="7">
    <name type="scientific">Caulobacter sp. 73W</name>
    <dbReference type="NCBI Taxonomy" id="3161137"/>
    <lineage>
        <taxon>Bacteria</taxon>
        <taxon>Pseudomonadati</taxon>
        <taxon>Pseudomonadota</taxon>
        <taxon>Alphaproteobacteria</taxon>
        <taxon>Caulobacterales</taxon>
        <taxon>Caulobacteraceae</taxon>
        <taxon>Caulobacter</taxon>
    </lineage>
</organism>
<evidence type="ECO:0000256" key="3">
    <source>
        <dbReference type="ARBA" id="ARBA00022989"/>
    </source>
</evidence>
<keyword evidence="2 5" id="KW-0812">Transmembrane</keyword>
<comment type="subcellular location">
    <subcellularLocation>
        <location evidence="1">Membrane</location>
        <topology evidence="1">Single-pass membrane protein</topology>
    </subcellularLocation>
</comment>
<dbReference type="InterPro" id="IPR026264">
    <property type="entry name" value="VirB8/PtlE"/>
</dbReference>
<dbReference type="RefSeq" id="WP_369059074.1">
    <property type="nucleotide sequence ID" value="NZ_CP158375.1"/>
</dbReference>
<sequence>MNMPTDMAVYLKEASSWDDDRLSAALRSRRVAWLIAAGACVLASCACVAIAMLAPLKTVEPFVVRVDSATGAVEVMTALSGAEPRTYDEAVGKYFLSTYVRARETWLPAAAKANFDQAVILSAPAEQQRLAEAFRPTNPASPQVLLGPAAQATVEVRAVTFLSPSVGQVRYRRTLAHNGVEEHGDFIATIAFAWAEGPMKEKDRLRNPLGFQVASYRTDQEASQ</sequence>
<dbReference type="InterPro" id="IPR007430">
    <property type="entry name" value="VirB8"/>
</dbReference>
<feature type="transmembrane region" description="Helical" evidence="5">
    <location>
        <begin position="31"/>
        <end position="54"/>
    </location>
</feature>
<dbReference type="GO" id="GO:0016020">
    <property type="term" value="C:membrane"/>
    <property type="evidence" value="ECO:0007669"/>
    <property type="project" value="UniProtKB-SubCell"/>
</dbReference>
<protein>
    <submittedName>
        <fullName evidence="7">VirB8/TrbF family protein</fullName>
    </submittedName>
</protein>
<evidence type="ECO:0000256" key="4">
    <source>
        <dbReference type="ARBA" id="ARBA00023136"/>
    </source>
</evidence>
<evidence type="ECO:0000256" key="5">
    <source>
        <dbReference type="SAM" id="Phobius"/>
    </source>
</evidence>
<feature type="domain" description="Bacterial virulence protein VirB8" evidence="6">
    <location>
        <begin position="14"/>
        <end position="221"/>
    </location>
</feature>
<dbReference type="Pfam" id="PF04335">
    <property type="entry name" value="VirB8"/>
    <property type="match status" value="1"/>
</dbReference>
<dbReference type="InterPro" id="IPR032710">
    <property type="entry name" value="NTF2-like_dom_sf"/>
</dbReference>
<dbReference type="SUPFAM" id="SSF54427">
    <property type="entry name" value="NTF2-like"/>
    <property type="match status" value="1"/>
</dbReference>
<dbReference type="AlphaFoldDB" id="A0AB39KQS2"/>
<keyword evidence="3 5" id="KW-1133">Transmembrane helix</keyword>
<evidence type="ECO:0000259" key="6">
    <source>
        <dbReference type="Pfam" id="PF04335"/>
    </source>
</evidence>
<dbReference type="CDD" id="cd16424">
    <property type="entry name" value="VirB8"/>
    <property type="match status" value="1"/>
</dbReference>
<accession>A0AB39KQS2</accession>
<dbReference type="Gene3D" id="3.10.450.230">
    <property type="entry name" value="VirB8 protein"/>
    <property type="match status" value="1"/>
</dbReference>
<keyword evidence="4 5" id="KW-0472">Membrane</keyword>
<dbReference type="EMBL" id="CP158375">
    <property type="protein sequence ID" value="XDO96220.1"/>
    <property type="molecule type" value="Genomic_DNA"/>
</dbReference>
<proteinExistence type="predicted"/>
<name>A0AB39KQS2_9CAUL</name>
<evidence type="ECO:0000313" key="7">
    <source>
        <dbReference type="EMBL" id="XDO96220.1"/>
    </source>
</evidence>
<gene>
    <name evidence="7" type="ORF">ABOZ73_15780</name>
</gene>
<evidence type="ECO:0000256" key="1">
    <source>
        <dbReference type="ARBA" id="ARBA00004167"/>
    </source>
</evidence>